<dbReference type="AlphaFoldDB" id="A0A8S1YAR4"/>
<organism evidence="1 2">
    <name type="scientific">Paramecium octaurelia</name>
    <dbReference type="NCBI Taxonomy" id="43137"/>
    <lineage>
        <taxon>Eukaryota</taxon>
        <taxon>Sar</taxon>
        <taxon>Alveolata</taxon>
        <taxon>Ciliophora</taxon>
        <taxon>Intramacronucleata</taxon>
        <taxon>Oligohymenophorea</taxon>
        <taxon>Peniculida</taxon>
        <taxon>Parameciidae</taxon>
        <taxon>Paramecium</taxon>
    </lineage>
</organism>
<reference evidence="1" key="1">
    <citation type="submission" date="2021-01" db="EMBL/GenBank/DDBJ databases">
        <authorList>
            <consortium name="Genoscope - CEA"/>
            <person name="William W."/>
        </authorList>
    </citation>
    <scope>NUCLEOTIDE SEQUENCE</scope>
</reference>
<sequence length="56" mass="6422">MGITCSQPKKATLTLTTTQDEEDPNYEIKKLLKKHFHVPQKPMNPISLVKLIMITQ</sequence>
<evidence type="ECO:0000313" key="2">
    <source>
        <dbReference type="Proteomes" id="UP000683925"/>
    </source>
</evidence>
<evidence type="ECO:0000313" key="1">
    <source>
        <dbReference type="EMBL" id="CAD8210473.1"/>
    </source>
</evidence>
<accession>A0A8S1YAR4</accession>
<dbReference type="Proteomes" id="UP000683925">
    <property type="component" value="Unassembled WGS sequence"/>
</dbReference>
<dbReference type="EMBL" id="CAJJDP010000153">
    <property type="protein sequence ID" value="CAD8210473.1"/>
    <property type="molecule type" value="Genomic_DNA"/>
</dbReference>
<protein>
    <submittedName>
        <fullName evidence="1">Uncharacterized protein</fullName>
    </submittedName>
</protein>
<name>A0A8S1YAR4_PAROT</name>
<proteinExistence type="predicted"/>
<gene>
    <name evidence="1" type="ORF">POCTA_138.1.T1510035</name>
</gene>
<keyword evidence="2" id="KW-1185">Reference proteome</keyword>
<comment type="caution">
    <text evidence="1">The sequence shown here is derived from an EMBL/GenBank/DDBJ whole genome shotgun (WGS) entry which is preliminary data.</text>
</comment>